<dbReference type="Proteomes" id="UP000886611">
    <property type="component" value="Unassembled WGS sequence"/>
</dbReference>
<protein>
    <submittedName>
        <fullName evidence="5">DAW1 factor</fullName>
    </submittedName>
</protein>
<proteinExistence type="predicted"/>
<dbReference type="AlphaFoldDB" id="A0A8X7X5G9"/>
<feature type="compositionally biased region" description="Polar residues" evidence="4">
    <location>
        <begin position="280"/>
        <end position="290"/>
    </location>
</feature>
<dbReference type="InterPro" id="IPR001680">
    <property type="entry name" value="WD40_rpt"/>
</dbReference>
<feature type="region of interest" description="Disordered" evidence="4">
    <location>
        <begin position="267"/>
        <end position="290"/>
    </location>
</feature>
<feature type="compositionally biased region" description="Basic and acidic residues" evidence="4">
    <location>
        <begin position="268"/>
        <end position="279"/>
    </location>
</feature>
<dbReference type="SMART" id="SM00320">
    <property type="entry name" value="WD40"/>
    <property type="match status" value="3"/>
</dbReference>
<dbReference type="InterPro" id="IPR011047">
    <property type="entry name" value="Quinoprotein_ADH-like_sf"/>
</dbReference>
<evidence type="ECO:0000256" key="1">
    <source>
        <dbReference type="ARBA" id="ARBA00022574"/>
    </source>
</evidence>
<gene>
    <name evidence="5" type="primary">Daw1_1</name>
    <name evidence="5" type="ORF">GTO96_0000881</name>
</gene>
<sequence>MPVYPGGCRSGRSPAGRLRTGGGRVPPPDRVGASVLLWDANNGKRLATLTGHEEEVLDVCFDYTGQFIATASADASSPSSQLRLLEWWWLGPFIAHPEVFLVINLLVLTALPGGAEDSSSRAVGSRQPTLGPNQAVENSISHGALRVVGESPSAREAATKCPGGDIGLPMAAPPEHKQQGCLCQAWDPAVLHRVQPSKYCHPVAICFSPQGSRILTGSADKTARIWDPYTGRCLQVLEGHLDEIFSCAFNYEGNTIITAGTTRQQRRVTADFRKQKKNDGNSGNDLGTSEPAQVSRLLHTEQNGEGKRTVRVHCQPH</sequence>
<evidence type="ECO:0000313" key="6">
    <source>
        <dbReference type="Proteomes" id="UP000886611"/>
    </source>
</evidence>
<name>A0A8X7X5G9_POLSE</name>
<feature type="region of interest" description="Disordered" evidence="4">
    <location>
        <begin position="1"/>
        <end position="26"/>
    </location>
</feature>
<dbReference type="Pfam" id="PF00400">
    <property type="entry name" value="WD40"/>
    <property type="match status" value="3"/>
</dbReference>
<keyword evidence="1 3" id="KW-0853">WD repeat</keyword>
<dbReference type="PANTHER" id="PTHR19848">
    <property type="entry name" value="WD40 REPEAT PROTEIN"/>
    <property type="match status" value="1"/>
</dbReference>
<comment type="caution">
    <text evidence="5">The sequence shown here is derived from an EMBL/GenBank/DDBJ whole genome shotgun (WGS) entry which is preliminary data.</text>
</comment>
<accession>A0A8X7X5G9</accession>
<dbReference type="PANTHER" id="PTHR19848:SF8">
    <property type="entry name" value="F-BOX AND WD REPEAT DOMAIN CONTAINING 7"/>
    <property type="match status" value="1"/>
</dbReference>
<keyword evidence="2" id="KW-0677">Repeat</keyword>
<organism evidence="5 6">
    <name type="scientific">Polypterus senegalus</name>
    <name type="common">Senegal bichir</name>
    <dbReference type="NCBI Taxonomy" id="55291"/>
    <lineage>
        <taxon>Eukaryota</taxon>
        <taxon>Metazoa</taxon>
        <taxon>Chordata</taxon>
        <taxon>Craniata</taxon>
        <taxon>Vertebrata</taxon>
        <taxon>Euteleostomi</taxon>
        <taxon>Actinopterygii</taxon>
        <taxon>Polypteriformes</taxon>
        <taxon>Polypteridae</taxon>
        <taxon>Polypterus</taxon>
    </lineage>
</organism>
<dbReference type="PROSITE" id="PS50082">
    <property type="entry name" value="WD_REPEATS_2"/>
    <property type="match status" value="1"/>
</dbReference>
<feature type="repeat" description="WD" evidence="3">
    <location>
        <begin position="204"/>
        <end position="236"/>
    </location>
</feature>
<evidence type="ECO:0000256" key="4">
    <source>
        <dbReference type="SAM" id="MobiDB-lite"/>
    </source>
</evidence>
<reference evidence="5 6" key="1">
    <citation type="journal article" date="2021" name="Cell">
        <title>Tracing the genetic footprints of vertebrate landing in non-teleost ray-finned fishes.</title>
        <authorList>
            <person name="Bi X."/>
            <person name="Wang K."/>
            <person name="Yang L."/>
            <person name="Pan H."/>
            <person name="Jiang H."/>
            <person name="Wei Q."/>
            <person name="Fang M."/>
            <person name="Yu H."/>
            <person name="Zhu C."/>
            <person name="Cai Y."/>
            <person name="He Y."/>
            <person name="Gan X."/>
            <person name="Zeng H."/>
            <person name="Yu D."/>
            <person name="Zhu Y."/>
            <person name="Jiang H."/>
            <person name="Qiu Q."/>
            <person name="Yang H."/>
            <person name="Zhang Y.E."/>
            <person name="Wang W."/>
            <person name="Zhu M."/>
            <person name="He S."/>
            <person name="Zhang G."/>
        </authorList>
    </citation>
    <scope>NUCLEOTIDE SEQUENCE [LARGE SCALE GENOMIC DNA]</scope>
    <source>
        <strain evidence="5">Bchr_013</strain>
    </source>
</reference>
<dbReference type="Gene3D" id="2.130.10.10">
    <property type="entry name" value="YVTN repeat-like/Quinoprotein amine dehydrogenase"/>
    <property type="match status" value="2"/>
</dbReference>
<keyword evidence="6" id="KW-1185">Reference proteome</keyword>
<feature type="non-terminal residue" evidence="5">
    <location>
        <position position="317"/>
    </location>
</feature>
<evidence type="ECO:0000256" key="2">
    <source>
        <dbReference type="ARBA" id="ARBA00022737"/>
    </source>
</evidence>
<dbReference type="SUPFAM" id="SSF50998">
    <property type="entry name" value="Quinoprotein alcohol dehydrogenase-like"/>
    <property type="match status" value="1"/>
</dbReference>
<evidence type="ECO:0000256" key="3">
    <source>
        <dbReference type="PROSITE-ProRule" id="PRU00221"/>
    </source>
</evidence>
<dbReference type="InterPro" id="IPR015943">
    <property type="entry name" value="WD40/YVTN_repeat-like_dom_sf"/>
</dbReference>
<evidence type="ECO:0000313" key="5">
    <source>
        <dbReference type="EMBL" id="KAG2462270.1"/>
    </source>
</evidence>
<dbReference type="EMBL" id="JAATIS010004040">
    <property type="protein sequence ID" value="KAG2462270.1"/>
    <property type="molecule type" value="Genomic_DNA"/>
</dbReference>
<feature type="non-terminal residue" evidence="5">
    <location>
        <position position="1"/>
    </location>
</feature>